<evidence type="ECO:0000256" key="2">
    <source>
        <dbReference type="SAM" id="Phobius"/>
    </source>
</evidence>
<dbReference type="EMBL" id="JAPEIS010000009">
    <property type="protein sequence ID" value="KAJ8062847.1"/>
    <property type="molecule type" value="Genomic_DNA"/>
</dbReference>
<keyword evidence="4" id="KW-1185">Reference proteome</keyword>
<evidence type="ECO:0000313" key="3">
    <source>
        <dbReference type="EMBL" id="KAJ8062847.1"/>
    </source>
</evidence>
<feature type="coiled-coil region" evidence="1">
    <location>
        <begin position="58"/>
        <end position="92"/>
    </location>
</feature>
<sequence>MSDLPTAKSSNPTDQKLASDTANFLAFLLTCYFYYLVIKFVFNLASNLAMDFWPSERQSQLEKELKKEIEKNNKLKDEMGELKYKLGEAKGRARIN</sequence>
<name>A0A9X0AHE3_9HELO</name>
<keyword evidence="2" id="KW-0472">Membrane</keyword>
<proteinExistence type="predicted"/>
<keyword evidence="2" id="KW-1133">Transmembrane helix</keyword>
<keyword evidence="2" id="KW-0812">Transmembrane</keyword>
<comment type="caution">
    <text evidence="3">The sequence shown here is derived from an EMBL/GenBank/DDBJ whole genome shotgun (WGS) entry which is preliminary data.</text>
</comment>
<feature type="transmembrane region" description="Helical" evidence="2">
    <location>
        <begin position="24"/>
        <end position="42"/>
    </location>
</feature>
<accession>A0A9X0AHE3</accession>
<organism evidence="3 4">
    <name type="scientific">Sclerotinia nivalis</name>
    <dbReference type="NCBI Taxonomy" id="352851"/>
    <lineage>
        <taxon>Eukaryota</taxon>
        <taxon>Fungi</taxon>
        <taxon>Dikarya</taxon>
        <taxon>Ascomycota</taxon>
        <taxon>Pezizomycotina</taxon>
        <taxon>Leotiomycetes</taxon>
        <taxon>Helotiales</taxon>
        <taxon>Sclerotiniaceae</taxon>
        <taxon>Sclerotinia</taxon>
    </lineage>
</organism>
<dbReference type="Proteomes" id="UP001152300">
    <property type="component" value="Unassembled WGS sequence"/>
</dbReference>
<evidence type="ECO:0000313" key="4">
    <source>
        <dbReference type="Proteomes" id="UP001152300"/>
    </source>
</evidence>
<gene>
    <name evidence="3" type="ORF">OCU04_008102</name>
</gene>
<evidence type="ECO:0000256" key="1">
    <source>
        <dbReference type="SAM" id="Coils"/>
    </source>
</evidence>
<dbReference type="AlphaFoldDB" id="A0A9X0AHE3"/>
<protein>
    <submittedName>
        <fullName evidence="3">Uncharacterized protein</fullName>
    </submittedName>
</protein>
<keyword evidence="1" id="KW-0175">Coiled coil</keyword>
<reference evidence="3" key="1">
    <citation type="submission" date="2022-11" db="EMBL/GenBank/DDBJ databases">
        <title>Genome Resource of Sclerotinia nivalis Strain SnTB1, a Plant Pathogen Isolated from American Ginseng.</title>
        <authorList>
            <person name="Fan S."/>
        </authorList>
    </citation>
    <scope>NUCLEOTIDE SEQUENCE</scope>
    <source>
        <strain evidence="3">SnTB1</strain>
    </source>
</reference>